<dbReference type="EMBL" id="JAAARO010000015">
    <property type="protein sequence ID" value="KAF5735052.1"/>
    <property type="molecule type" value="Genomic_DNA"/>
</dbReference>
<dbReference type="InParanoid" id="A0A7J7CLV7"/>
<keyword evidence="2" id="KW-1185">Reference proteome</keyword>
<protein>
    <submittedName>
        <fullName evidence="1">Uncharacterized protein</fullName>
    </submittedName>
</protein>
<accession>A0A7J7CLV7</accession>
<name>A0A7J7CLV7_TRIWF</name>
<evidence type="ECO:0000313" key="2">
    <source>
        <dbReference type="Proteomes" id="UP000593562"/>
    </source>
</evidence>
<dbReference type="Proteomes" id="UP000593562">
    <property type="component" value="Unassembled WGS sequence"/>
</dbReference>
<proteinExistence type="predicted"/>
<dbReference type="AlphaFoldDB" id="A0A7J7CLV7"/>
<evidence type="ECO:0000313" key="1">
    <source>
        <dbReference type="EMBL" id="KAF5735052.1"/>
    </source>
</evidence>
<reference evidence="1 2" key="1">
    <citation type="journal article" date="2020" name="Nat. Commun.">
        <title>Genome of Tripterygium wilfordii and identification of cytochrome P450 involved in triptolide biosynthesis.</title>
        <authorList>
            <person name="Tu L."/>
            <person name="Su P."/>
            <person name="Zhang Z."/>
            <person name="Gao L."/>
            <person name="Wang J."/>
            <person name="Hu T."/>
            <person name="Zhou J."/>
            <person name="Zhang Y."/>
            <person name="Zhao Y."/>
            <person name="Liu Y."/>
            <person name="Song Y."/>
            <person name="Tong Y."/>
            <person name="Lu Y."/>
            <person name="Yang J."/>
            <person name="Xu C."/>
            <person name="Jia M."/>
            <person name="Peters R.J."/>
            <person name="Huang L."/>
            <person name="Gao W."/>
        </authorList>
    </citation>
    <scope>NUCLEOTIDE SEQUENCE [LARGE SCALE GENOMIC DNA]</scope>
    <source>
        <strain evidence="2">cv. XIE 37</strain>
        <tissue evidence="1">Leaf</tissue>
    </source>
</reference>
<organism evidence="1 2">
    <name type="scientific">Tripterygium wilfordii</name>
    <name type="common">Thunder God vine</name>
    <dbReference type="NCBI Taxonomy" id="458696"/>
    <lineage>
        <taxon>Eukaryota</taxon>
        <taxon>Viridiplantae</taxon>
        <taxon>Streptophyta</taxon>
        <taxon>Embryophyta</taxon>
        <taxon>Tracheophyta</taxon>
        <taxon>Spermatophyta</taxon>
        <taxon>Magnoliopsida</taxon>
        <taxon>eudicotyledons</taxon>
        <taxon>Gunneridae</taxon>
        <taxon>Pentapetalae</taxon>
        <taxon>rosids</taxon>
        <taxon>fabids</taxon>
        <taxon>Celastrales</taxon>
        <taxon>Celastraceae</taxon>
        <taxon>Tripterygium</taxon>
    </lineage>
</organism>
<comment type="caution">
    <text evidence="1">The sequence shown here is derived from an EMBL/GenBank/DDBJ whole genome shotgun (WGS) entry which is preliminary data.</text>
</comment>
<sequence length="106" mass="11887">MTINLADMPLEQCLEADMLMGVLTNNTVSVQDLFGEQWLKLTDFRAKFLFSVGPQIGCLPRNVFLGSLARVFFLRCKFAISSPINSYAGKWVFPLLHLTSVCCCHP</sequence>
<gene>
    <name evidence="1" type="ORF">HS088_TW15G00551</name>
</gene>